<name>A0A3R7M7P2_PENVA</name>
<dbReference type="EMBL" id="QCYY01001910">
    <property type="protein sequence ID" value="ROT74316.1"/>
    <property type="molecule type" value="Genomic_DNA"/>
</dbReference>
<sequence length="394" mass="42698">MKTLIAVLLVACVAAEQKREAEPSYGHGVGLSLPHGVVSGRHYGVGYGHAAIAHHPYGGRSFVQSYSHNLHKREAEPSFGLPSYGYGYGGGIGYGIGHSLGYGPAVAYHPYGGLSYTRSYNHVLHKRDADPSYGHTHGLTGSVYGYASSVTHPGYGYSYPAEAWSSTRTLRLILTSTRQEIAVLLVACVAAEQKREAEPSYGHGVGLSLPHGVVSGRSMASELQPQLHNEKLNLDTAIQHMLWIPFHAIAKSYSHNLHKREAEPGYSHPAYAIAHHPYGGRSFVQSYSHNLHKREAEPSFVLPSYGYGYGGASAMVSVISLGYGPAVAYHPYGGLSYTRSYNHVLHKRDADPSYGHTHGLTGSVYGYASSVTHPGYGYSYQQRHGVVPAHYALY</sequence>
<accession>A0A3R7M7P2</accession>
<dbReference type="AlphaFoldDB" id="A0A3R7M7P2"/>
<organism evidence="2 3">
    <name type="scientific">Penaeus vannamei</name>
    <name type="common">Whiteleg shrimp</name>
    <name type="synonym">Litopenaeus vannamei</name>
    <dbReference type="NCBI Taxonomy" id="6689"/>
    <lineage>
        <taxon>Eukaryota</taxon>
        <taxon>Metazoa</taxon>
        <taxon>Ecdysozoa</taxon>
        <taxon>Arthropoda</taxon>
        <taxon>Crustacea</taxon>
        <taxon>Multicrustacea</taxon>
        <taxon>Malacostraca</taxon>
        <taxon>Eumalacostraca</taxon>
        <taxon>Eucarida</taxon>
        <taxon>Decapoda</taxon>
        <taxon>Dendrobranchiata</taxon>
        <taxon>Penaeoidea</taxon>
        <taxon>Penaeidae</taxon>
        <taxon>Penaeus</taxon>
    </lineage>
</organism>
<evidence type="ECO:0000313" key="2">
    <source>
        <dbReference type="EMBL" id="ROT74316.1"/>
    </source>
</evidence>
<gene>
    <name evidence="2" type="ORF">C7M84_007168</name>
</gene>
<evidence type="ECO:0000256" key="1">
    <source>
        <dbReference type="SAM" id="SignalP"/>
    </source>
</evidence>
<evidence type="ECO:0000313" key="3">
    <source>
        <dbReference type="Proteomes" id="UP000283509"/>
    </source>
</evidence>
<comment type="caution">
    <text evidence="2">The sequence shown here is derived from an EMBL/GenBank/DDBJ whole genome shotgun (WGS) entry which is preliminary data.</text>
</comment>
<proteinExistence type="predicted"/>
<dbReference type="Proteomes" id="UP000283509">
    <property type="component" value="Unassembled WGS sequence"/>
</dbReference>
<keyword evidence="3" id="KW-1185">Reference proteome</keyword>
<feature type="chain" id="PRO_5018554428" evidence="1">
    <location>
        <begin position="16"/>
        <end position="394"/>
    </location>
</feature>
<keyword evidence="1" id="KW-0732">Signal</keyword>
<reference evidence="2 3" key="2">
    <citation type="submission" date="2019-01" db="EMBL/GenBank/DDBJ databases">
        <title>The decoding of complex shrimp genome reveals the adaptation for benthos swimmer, frequently molting mechanism and breeding impact on genome.</title>
        <authorList>
            <person name="Sun Y."/>
            <person name="Gao Y."/>
            <person name="Yu Y."/>
        </authorList>
    </citation>
    <scope>NUCLEOTIDE SEQUENCE [LARGE SCALE GENOMIC DNA]</scope>
    <source>
        <tissue evidence="2">Muscle</tissue>
    </source>
</reference>
<reference evidence="2 3" key="1">
    <citation type="submission" date="2018-04" db="EMBL/GenBank/DDBJ databases">
        <authorList>
            <person name="Zhang X."/>
            <person name="Yuan J."/>
            <person name="Li F."/>
            <person name="Xiang J."/>
        </authorList>
    </citation>
    <scope>NUCLEOTIDE SEQUENCE [LARGE SCALE GENOMIC DNA]</scope>
    <source>
        <tissue evidence="2">Muscle</tissue>
    </source>
</reference>
<protein>
    <submittedName>
        <fullName evidence="2">Uncharacterized protein</fullName>
    </submittedName>
</protein>
<dbReference type="OrthoDB" id="6360260at2759"/>
<feature type="signal peptide" evidence="1">
    <location>
        <begin position="1"/>
        <end position="15"/>
    </location>
</feature>